<protein>
    <recommendedName>
        <fullName evidence="3 5">Acylphosphatase</fullName>
        <ecNumber evidence="2 5">3.6.1.7</ecNumber>
    </recommendedName>
</protein>
<evidence type="ECO:0000256" key="4">
    <source>
        <dbReference type="ARBA" id="ARBA00047645"/>
    </source>
</evidence>
<dbReference type="Gene3D" id="3.30.70.100">
    <property type="match status" value="1"/>
</dbReference>
<comment type="catalytic activity">
    <reaction evidence="4 5 6">
        <text>an acyl phosphate + H2O = a carboxylate + phosphate + H(+)</text>
        <dbReference type="Rhea" id="RHEA:14965"/>
        <dbReference type="ChEBI" id="CHEBI:15377"/>
        <dbReference type="ChEBI" id="CHEBI:15378"/>
        <dbReference type="ChEBI" id="CHEBI:29067"/>
        <dbReference type="ChEBI" id="CHEBI:43474"/>
        <dbReference type="ChEBI" id="CHEBI:59918"/>
        <dbReference type="EC" id="3.6.1.7"/>
    </reaction>
</comment>
<sequence length="96" mass="10630">MMEKQQYHLLVEGRVQGVGFRAATQRVAHELNLSGWVRNLADGRVEIMAEGTVEALESLLQWAKQGPRFAKVSDISLQSSAATHQFTGFEINADSD</sequence>
<dbReference type="EC" id="3.6.1.7" evidence="2 5"/>
<dbReference type="InterPro" id="IPR036046">
    <property type="entry name" value="Acylphosphatase-like_dom_sf"/>
</dbReference>
<organism evidence="9 10">
    <name type="scientific">Methylophaga lonarensis MPL</name>
    <dbReference type="NCBI Taxonomy" id="1286106"/>
    <lineage>
        <taxon>Bacteria</taxon>
        <taxon>Pseudomonadati</taxon>
        <taxon>Pseudomonadota</taxon>
        <taxon>Gammaproteobacteria</taxon>
        <taxon>Thiotrichales</taxon>
        <taxon>Piscirickettsiaceae</taxon>
        <taxon>Methylophaga</taxon>
    </lineage>
</organism>
<feature type="active site" evidence="5">
    <location>
        <position position="21"/>
    </location>
</feature>
<evidence type="ECO:0000259" key="8">
    <source>
        <dbReference type="PROSITE" id="PS51160"/>
    </source>
</evidence>
<dbReference type="PROSITE" id="PS00151">
    <property type="entry name" value="ACYLPHOSPHATASE_2"/>
    <property type="match status" value="1"/>
</dbReference>
<accession>M7P2J1</accession>
<dbReference type="AlphaFoldDB" id="M7P2J1"/>
<comment type="caution">
    <text evidence="9">The sequence shown here is derived from an EMBL/GenBank/DDBJ whole genome shotgun (WGS) entry which is preliminary data.</text>
</comment>
<dbReference type="PROSITE" id="PS00150">
    <property type="entry name" value="ACYLPHOSPHATASE_1"/>
    <property type="match status" value="1"/>
</dbReference>
<keyword evidence="10" id="KW-1185">Reference proteome</keyword>
<dbReference type="SUPFAM" id="SSF54975">
    <property type="entry name" value="Acylphosphatase/BLUF domain-like"/>
    <property type="match status" value="1"/>
</dbReference>
<name>M7P2J1_9GAMM</name>
<comment type="similarity">
    <text evidence="1 7">Belongs to the acylphosphatase family.</text>
</comment>
<feature type="active site" evidence="5">
    <location>
        <position position="39"/>
    </location>
</feature>
<dbReference type="RefSeq" id="WP_009725688.1">
    <property type="nucleotide sequence ID" value="NZ_APHR01000015.1"/>
</dbReference>
<feature type="domain" description="Acylphosphatase-like" evidence="8">
    <location>
        <begin position="6"/>
        <end position="93"/>
    </location>
</feature>
<dbReference type="InterPro" id="IPR020456">
    <property type="entry name" value="Acylphosphatase"/>
</dbReference>
<proteinExistence type="inferred from homology"/>
<dbReference type="Pfam" id="PF00708">
    <property type="entry name" value="Acylphosphatase"/>
    <property type="match status" value="1"/>
</dbReference>
<evidence type="ECO:0000313" key="10">
    <source>
        <dbReference type="Proteomes" id="UP000012019"/>
    </source>
</evidence>
<evidence type="ECO:0000256" key="6">
    <source>
        <dbReference type="RuleBase" id="RU000553"/>
    </source>
</evidence>
<gene>
    <name evidence="9" type="ORF">MPL1_03278</name>
</gene>
<dbReference type="NCBIfam" id="NF011000">
    <property type="entry name" value="PRK14426.1"/>
    <property type="match status" value="1"/>
</dbReference>
<keyword evidence="5 6" id="KW-0378">Hydrolase</keyword>
<evidence type="ECO:0000313" key="9">
    <source>
        <dbReference type="EMBL" id="EMR13707.1"/>
    </source>
</evidence>
<evidence type="ECO:0000256" key="7">
    <source>
        <dbReference type="RuleBase" id="RU004168"/>
    </source>
</evidence>
<dbReference type="GO" id="GO:0003998">
    <property type="term" value="F:acylphosphatase activity"/>
    <property type="evidence" value="ECO:0007669"/>
    <property type="project" value="UniProtKB-EC"/>
</dbReference>
<dbReference type="Proteomes" id="UP000012019">
    <property type="component" value="Unassembled WGS sequence"/>
</dbReference>
<dbReference type="PATRIC" id="fig|1286106.3.peg.653"/>
<dbReference type="eggNOG" id="COG1254">
    <property type="taxonomic scope" value="Bacteria"/>
</dbReference>
<dbReference type="EMBL" id="APHR01000015">
    <property type="protein sequence ID" value="EMR13707.1"/>
    <property type="molecule type" value="Genomic_DNA"/>
</dbReference>
<evidence type="ECO:0000256" key="1">
    <source>
        <dbReference type="ARBA" id="ARBA00005614"/>
    </source>
</evidence>
<evidence type="ECO:0000256" key="3">
    <source>
        <dbReference type="ARBA" id="ARBA00015991"/>
    </source>
</evidence>
<dbReference type="InterPro" id="IPR001792">
    <property type="entry name" value="Acylphosphatase-like_dom"/>
</dbReference>
<dbReference type="PANTHER" id="PTHR47268:SF4">
    <property type="entry name" value="ACYLPHOSPHATASE"/>
    <property type="match status" value="1"/>
</dbReference>
<evidence type="ECO:0000256" key="5">
    <source>
        <dbReference type="PROSITE-ProRule" id="PRU00520"/>
    </source>
</evidence>
<evidence type="ECO:0000256" key="2">
    <source>
        <dbReference type="ARBA" id="ARBA00012150"/>
    </source>
</evidence>
<dbReference type="InterPro" id="IPR017968">
    <property type="entry name" value="Acylphosphatase_CS"/>
</dbReference>
<dbReference type="STRING" id="1286106.MPL1_03278"/>
<reference evidence="9 10" key="1">
    <citation type="journal article" date="2013" name="Genome Announc.">
        <title>Draft Genome Sequence of Methylophaga lonarensis MPLT, a Haloalkaliphilic (Non-Methane-Utilizing) Methylotroph.</title>
        <authorList>
            <person name="Shetty S.A."/>
            <person name="Marathe N.P."/>
            <person name="Munot H."/>
            <person name="Antony C.P."/>
            <person name="Dhotre D.P."/>
            <person name="Murrell J.C."/>
            <person name="Shouche Y.S."/>
        </authorList>
    </citation>
    <scope>NUCLEOTIDE SEQUENCE [LARGE SCALE GENOMIC DNA]</scope>
    <source>
        <strain evidence="9 10">MPL</strain>
    </source>
</reference>
<dbReference type="PANTHER" id="PTHR47268">
    <property type="entry name" value="ACYLPHOSPHATASE"/>
    <property type="match status" value="1"/>
</dbReference>
<dbReference type="PROSITE" id="PS51160">
    <property type="entry name" value="ACYLPHOSPHATASE_3"/>
    <property type="match status" value="1"/>
</dbReference>